<dbReference type="PROSITE" id="PS51184">
    <property type="entry name" value="JMJC"/>
    <property type="match status" value="1"/>
</dbReference>
<protein>
    <recommendedName>
        <fullName evidence="2">JmjC domain-containing protein</fullName>
    </recommendedName>
</protein>
<dbReference type="SUPFAM" id="SSF51197">
    <property type="entry name" value="Clavaminate synthase-like"/>
    <property type="match status" value="1"/>
</dbReference>
<evidence type="ECO:0000313" key="4">
    <source>
        <dbReference type="Proteomes" id="UP000235388"/>
    </source>
</evidence>
<feature type="domain" description="JmjC" evidence="2">
    <location>
        <begin position="392"/>
        <end position="594"/>
    </location>
</feature>
<feature type="region of interest" description="Disordered" evidence="1">
    <location>
        <begin position="255"/>
        <end position="296"/>
    </location>
</feature>
<dbReference type="Pfam" id="PF13621">
    <property type="entry name" value="Cupin_8"/>
    <property type="match status" value="1"/>
</dbReference>
<dbReference type="InterPro" id="IPR041667">
    <property type="entry name" value="Cupin_8"/>
</dbReference>
<organism evidence="3 4">
    <name type="scientific">Puccinia coronata f. sp. avenae</name>
    <dbReference type="NCBI Taxonomy" id="200324"/>
    <lineage>
        <taxon>Eukaryota</taxon>
        <taxon>Fungi</taxon>
        <taxon>Dikarya</taxon>
        <taxon>Basidiomycota</taxon>
        <taxon>Pucciniomycotina</taxon>
        <taxon>Pucciniomycetes</taxon>
        <taxon>Pucciniales</taxon>
        <taxon>Pucciniaceae</taxon>
        <taxon>Puccinia</taxon>
    </lineage>
</organism>
<dbReference type="SMART" id="SM00558">
    <property type="entry name" value="JmjC"/>
    <property type="match status" value="1"/>
</dbReference>
<evidence type="ECO:0000313" key="3">
    <source>
        <dbReference type="EMBL" id="PLW38595.1"/>
    </source>
</evidence>
<dbReference type="STRING" id="200324.A0A2N5ULH2"/>
<dbReference type="PANTHER" id="PTHR12461">
    <property type="entry name" value="HYPOXIA-INDUCIBLE FACTOR 1 ALPHA INHIBITOR-RELATED"/>
    <property type="match status" value="1"/>
</dbReference>
<sequence length="594" mass="66240">MVYLTVVSSWDDPESGVGSAGPRFLVRLAKSGCRVPVWRVRWRCSSTRGGDALRNCVGHKCHNMSCTVLDYSNNKQPHHARREHSQLTRHPAHTHVGRMTIEWQLTEFWARLHGLCDLQECDATIQYQLTTVSRRLLDVFGSGARVSEEEAGRACDEAVATAEGLLVLADEKMSAYPYKDVPSHWRQLHTDATLLKVSALVALDANRRRDDDDAVQWKETVRLLDMALIVSGAPGRGRRGVIFFLLRSIQDKHLAPSGRAASQDADERPEKRQKTGSPDPRSEASSSPAVAPPTVVHPIPEVRESPTITEFVASKHTAPFVIRGYCQHWKALTSRSWARLAYLKGAGGPGRVVPVEVGKTYTEEDWSQTIMSWDDFLDEMSRDPSPRDHRLLYLAQYNLFNQFPSLKDDIQLPEYVYCGDQLPPHDRPRPQAEDAVILNVWLGPAGTVSPAHVDPYYNCYAQIVGRKQVWLADSRFSGEMYPFGTPPAGTGTVTGTCTGTGTGTGTGAEEEEDGERAMSLQAHYMTNTSQVDVFSSLEPHRLPDLRARFPSFVHHVVPAALQTILEPGDMLVLPPGWWHSMKSLEPSINLSMWF</sequence>
<feature type="compositionally biased region" description="Low complexity" evidence="1">
    <location>
        <begin position="284"/>
        <end position="296"/>
    </location>
</feature>
<dbReference type="Gene3D" id="2.60.120.650">
    <property type="entry name" value="Cupin"/>
    <property type="match status" value="1"/>
</dbReference>
<name>A0A2N5ULH2_9BASI</name>
<reference evidence="3 4" key="1">
    <citation type="submission" date="2017-11" db="EMBL/GenBank/DDBJ databases">
        <title>De novo assembly and phasing of dikaryotic genomes from two isolates of Puccinia coronata f. sp. avenae, the causal agent of oat crown rust.</title>
        <authorList>
            <person name="Miller M.E."/>
            <person name="Zhang Y."/>
            <person name="Omidvar V."/>
            <person name="Sperschneider J."/>
            <person name="Schwessinger B."/>
            <person name="Raley C."/>
            <person name="Palmer J.M."/>
            <person name="Garnica D."/>
            <person name="Upadhyaya N."/>
            <person name="Rathjen J."/>
            <person name="Taylor J.M."/>
            <person name="Park R.F."/>
            <person name="Dodds P.N."/>
            <person name="Hirsch C.D."/>
            <person name="Kianian S.F."/>
            <person name="Figueroa M."/>
        </authorList>
    </citation>
    <scope>NUCLEOTIDE SEQUENCE [LARGE SCALE GENOMIC DNA]</scope>
    <source>
        <strain evidence="3">12NC29</strain>
    </source>
</reference>
<dbReference type="AlphaFoldDB" id="A0A2N5ULH2"/>
<accession>A0A2N5ULH2</accession>
<evidence type="ECO:0000256" key="1">
    <source>
        <dbReference type="SAM" id="MobiDB-lite"/>
    </source>
</evidence>
<comment type="caution">
    <text evidence="3">The sequence shown here is derived from an EMBL/GenBank/DDBJ whole genome shotgun (WGS) entry which is preliminary data.</text>
</comment>
<gene>
    <name evidence="3" type="ORF">PCANC_16530</name>
</gene>
<dbReference type="PANTHER" id="PTHR12461:SF94">
    <property type="entry name" value="JMJC DOMAIN-CONTAINING PROTEIN"/>
    <property type="match status" value="1"/>
</dbReference>
<dbReference type="OrthoDB" id="47172at2759"/>
<dbReference type="Proteomes" id="UP000235388">
    <property type="component" value="Unassembled WGS sequence"/>
</dbReference>
<keyword evidence="4" id="KW-1185">Reference proteome</keyword>
<dbReference type="InterPro" id="IPR003347">
    <property type="entry name" value="JmjC_dom"/>
</dbReference>
<proteinExistence type="predicted"/>
<evidence type="ECO:0000259" key="2">
    <source>
        <dbReference type="PROSITE" id="PS51184"/>
    </source>
</evidence>
<dbReference type="EMBL" id="PGCJ01000205">
    <property type="protein sequence ID" value="PLW38595.1"/>
    <property type="molecule type" value="Genomic_DNA"/>
</dbReference>